<keyword evidence="2" id="KW-0732">Signal</keyword>
<feature type="signal peptide" evidence="2">
    <location>
        <begin position="1"/>
        <end position="15"/>
    </location>
</feature>
<evidence type="ECO:0000313" key="3">
    <source>
        <dbReference type="EMBL" id="GMN61056.1"/>
    </source>
</evidence>
<comment type="caution">
    <text evidence="3">The sequence shown here is derived from an EMBL/GenBank/DDBJ whole genome shotgun (WGS) entry which is preliminary data.</text>
</comment>
<feature type="region of interest" description="Disordered" evidence="1">
    <location>
        <begin position="17"/>
        <end position="54"/>
    </location>
</feature>
<dbReference type="Proteomes" id="UP001187192">
    <property type="component" value="Unassembled WGS sequence"/>
</dbReference>
<evidence type="ECO:0000256" key="1">
    <source>
        <dbReference type="SAM" id="MobiDB-lite"/>
    </source>
</evidence>
<dbReference type="AlphaFoldDB" id="A0AA88J4H4"/>
<gene>
    <name evidence="3" type="ORF">TIFTF001_030145</name>
</gene>
<protein>
    <submittedName>
        <fullName evidence="3">Uncharacterized protein</fullName>
    </submittedName>
</protein>
<sequence>MCLFLLLLSTTSVYGVQGPATQDQRPQETLPVASSVGAPQGENLPATSSVGPTETVDLDTLPRHTFPCSTGAASLVDVVVSVSRSLLMVKAYAVSPIVATLYHSECIEKWLKENGGKWCSFPVV</sequence>
<dbReference type="EMBL" id="BTGU01000106">
    <property type="protein sequence ID" value="GMN61056.1"/>
    <property type="molecule type" value="Genomic_DNA"/>
</dbReference>
<evidence type="ECO:0000256" key="2">
    <source>
        <dbReference type="SAM" id="SignalP"/>
    </source>
</evidence>
<name>A0AA88J4H4_FICCA</name>
<evidence type="ECO:0000313" key="4">
    <source>
        <dbReference type="Proteomes" id="UP001187192"/>
    </source>
</evidence>
<proteinExistence type="predicted"/>
<organism evidence="3 4">
    <name type="scientific">Ficus carica</name>
    <name type="common">Common fig</name>
    <dbReference type="NCBI Taxonomy" id="3494"/>
    <lineage>
        <taxon>Eukaryota</taxon>
        <taxon>Viridiplantae</taxon>
        <taxon>Streptophyta</taxon>
        <taxon>Embryophyta</taxon>
        <taxon>Tracheophyta</taxon>
        <taxon>Spermatophyta</taxon>
        <taxon>Magnoliopsida</taxon>
        <taxon>eudicotyledons</taxon>
        <taxon>Gunneridae</taxon>
        <taxon>Pentapetalae</taxon>
        <taxon>rosids</taxon>
        <taxon>fabids</taxon>
        <taxon>Rosales</taxon>
        <taxon>Moraceae</taxon>
        <taxon>Ficeae</taxon>
        <taxon>Ficus</taxon>
    </lineage>
</organism>
<accession>A0AA88J4H4</accession>
<feature type="chain" id="PRO_5041696030" evidence="2">
    <location>
        <begin position="16"/>
        <end position="124"/>
    </location>
</feature>
<reference evidence="3" key="1">
    <citation type="submission" date="2023-07" db="EMBL/GenBank/DDBJ databases">
        <title>draft genome sequence of fig (Ficus carica).</title>
        <authorList>
            <person name="Takahashi T."/>
            <person name="Nishimura K."/>
        </authorList>
    </citation>
    <scope>NUCLEOTIDE SEQUENCE</scope>
</reference>
<keyword evidence="4" id="KW-1185">Reference proteome</keyword>